<name>A0AAP0N8M9_LIQFO</name>
<evidence type="ECO:0000313" key="2">
    <source>
        <dbReference type="Proteomes" id="UP001415857"/>
    </source>
</evidence>
<keyword evidence="2" id="KW-1185">Reference proteome</keyword>
<gene>
    <name evidence="1" type="ORF">L1049_000263</name>
</gene>
<evidence type="ECO:0000313" key="1">
    <source>
        <dbReference type="EMBL" id="KAK9268510.1"/>
    </source>
</evidence>
<comment type="caution">
    <text evidence="1">The sequence shown here is derived from an EMBL/GenBank/DDBJ whole genome shotgun (WGS) entry which is preliminary data.</text>
</comment>
<accession>A0AAP0N8M9</accession>
<sequence length="108" mass="11908">MGCRFSCCRASSPALKSIRVVHMNGYVEDFEHPVSVSQVTGKPAKHFVCTRAQLLSPSSKPLKPDSQLQLGHIYFLLPFSLLESSDASPMDLATAATRLTCHRQKHPL</sequence>
<dbReference type="Proteomes" id="UP001415857">
    <property type="component" value="Unassembled WGS sequence"/>
</dbReference>
<protein>
    <submittedName>
        <fullName evidence="1">Uncharacterized protein</fullName>
    </submittedName>
</protein>
<organism evidence="1 2">
    <name type="scientific">Liquidambar formosana</name>
    <name type="common">Formosan gum</name>
    <dbReference type="NCBI Taxonomy" id="63359"/>
    <lineage>
        <taxon>Eukaryota</taxon>
        <taxon>Viridiplantae</taxon>
        <taxon>Streptophyta</taxon>
        <taxon>Embryophyta</taxon>
        <taxon>Tracheophyta</taxon>
        <taxon>Spermatophyta</taxon>
        <taxon>Magnoliopsida</taxon>
        <taxon>eudicotyledons</taxon>
        <taxon>Gunneridae</taxon>
        <taxon>Pentapetalae</taxon>
        <taxon>Saxifragales</taxon>
        <taxon>Altingiaceae</taxon>
        <taxon>Liquidambar</taxon>
    </lineage>
</organism>
<dbReference type="PANTHER" id="PTHR33052">
    <property type="entry name" value="DUF4228 DOMAIN PROTEIN-RELATED"/>
    <property type="match status" value="1"/>
</dbReference>
<reference evidence="1 2" key="1">
    <citation type="journal article" date="2024" name="Plant J.">
        <title>Genome sequences and population genomics reveal climatic adaptation and genomic divergence between two closely related sweetgum species.</title>
        <authorList>
            <person name="Xu W.Q."/>
            <person name="Ren C.Q."/>
            <person name="Zhang X.Y."/>
            <person name="Comes H.P."/>
            <person name="Liu X.H."/>
            <person name="Li Y.G."/>
            <person name="Kettle C.J."/>
            <person name="Jalonen R."/>
            <person name="Gaisberger H."/>
            <person name="Ma Y.Z."/>
            <person name="Qiu Y.X."/>
        </authorList>
    </citation>
    <scope>NUCLEOTIDE SEQUENCE [LARGE SCALE GENOMIC DNA]</scope>
    <source>
        <strain evidence="1">Hangzhou</strain>
    </source>
</reference>
<dbReference type="InterPro" id="IPR025322">
    <property type="entry name" value="PADRE_dom"/>
</dbReference>
<dbReference type="Pfam" id="PF14009">
    <property type="entry name" value="PADRE"/>
    <property type="match status" value="1"/>
</dbReference>
<proteinExistence type="predicted"/>
<dbReference type="EMBL" id="JBBPBK010000015">
    <property type="protein sequence ID" value="KAK9268510.1"/>
    <property type="molecule type" value="Genomic_DNA"/>
</dbReference>
<dbReference type="AlphaFoldDB" id="A0AAP0N8M9"/>